<dbReference type="EMBL" id="BQNB010017719">
    <property type="protein sequence ID" value="GJT66493.1"/>
    <property type="molecule type" value="Genomic_DNA"/>
</dbReference>
<dbReference type="Proteomes" id="UP001151760">
    <property type="component" value="Unassembled WGS sequence"/>
</dbReference>
<keyword evidence="2" id="KW-1185">Reference proteome</keyword>
<organism evidence="1 2">
    <name type="scientific">Tanacetum coccineum</name>
    <dbReference type="NCBI Taxonomy" id="301880"/>
    <lineage>
        <taxon>Eukaryota</taxon>
        <taxon>Viridiplantae</taxon>
        <taxon>Streptophyta</taxon>
        <taxon>Embryophyta</taxon>
        <taxon>Tracheophyta</taxon>
        <taxon>Spermatophyta</taxon>
        <taxon>Magnoliopsida</taxon>
        <taxon>eudicotyledons</taxon>
        <taxon>Gunneridae</taxon>
        <taxon>Pentapetalae</taxon>
        <taxon>asterids</taxon>
        <taxon>campanulids</taxon>
        <taxon>Asterales</taxon>
        <taxon>Asteraceae</taxon>
        <taxon>Asteroideae</taxon>
        <taxon>Anthemideae</taxon>
        <taxon>Anthemidinae</taxon>
        <taxon>Tanacetum</taxon>
    </lineage>
</organism>
<comment type="caution">
    <text evidence="1">The sequence shown here is derived from an EMBL/GenBank/DDBJ whole genome shotgun (WGS) entry which is preliminary data.</text>
</comment>
<gene>
    <name evidence="1" type="ORF">Tco_1017973</name>
</gene>
<reference evidence="1" key="2">
    <citation type="submission" date="2022-01" db="EMBL/GenBank/DDBJ databases">
        <authorList>
            <person name="Yamashiro T."/>
            <person name="Shiraishi A."/>
            <person name="Satake H."/>
            <person name="Nakayama K."/>
        </authorList>
    </citation>
    <scope>NUCLEOTIDE SEQUENCE</scope>
</reference>
<sequence length="86" mass="10428">MENPDITMEEYIKLEAEKARRHGQEFNWKTATYGKVRLSIRRIQTPWIRRIDYLDVIQSLFFCNLNFIVRLVDTAYSLNEYSVFDF</sequence>
<evidence type="ECO:0000313" key="2">
    <source>
        <dbReference type="Proteomes" id="UP001151760"/>
    </source>
</evidence>
<reference evidence="1" key="1">
    <citation type="journal article" date="2022" name="Int. J. Mol. Sci.">
        <title>Draft Genome of Tanacetum Coccineum: Genomic Comparison of Closely Related Tanacetum-Family Plants.</title>
        <authorList>
            <person name="Yamashiro T."/>
            <person name="Shiraishi A."/>
            <person name="Nakayama K."/>
            <person name="Satake H."/>
        </authorList>
    </citation>
    <scope>NUCLEOTIDE SEQUENCE</scope>
</reference>
<name>A0ABQ5FT02_9ASTR</name>
<protein>
    <submittedName>
        <fullName evidence="1">Uncharacterized protein</fullName>
    </submittedName>
</protein>
<evidence type="ECO:0000313" key="1">
    <source>
        <dbReference type="EMBL" id="GJT66493.1"/>
    </source>
</evidence>
<accession>A0ABQ5FT02</accession>
<proteinExistence type="predicted"/>